<dbReference type="GO" id="GO:0006887">
    <property type="term" value="P:exocytosis"/>
    <property type="evidence" value="ECO:0007669"/>
    <property type="project" value="InterPro"/>
</dbReference>
<evidence type="ECO:0000313" key="2">
    <source>
        <dbReference type="Proteomes" id="UP000582182"/>
    </source>
</evidence>
<sequence length="81" mass="8784">VATGMGLGARLGALSGRVVGDLGVVRSHVAPMYPPSYGALGVYARGYQRALAQHLVALARRDLPVPDLYLLLDWHRNTYPR</sequence>
<organism evidence="1 2">
    <name type="scientific">Turnix velox</name>
    <name type="common">Little buttonquail</name>
    <dbReference type="NCBI Taxonomy" id="2529409"/>
    <lineage>
        <taxon>Eukaryota</taxon>
        <taxon>Metazoa</taxon>
        <taxon>Chordata</taxon>
        <taxon>Craniata</taxon>
        <taxon>Vertebrata</taxon>
        <taxon>Euteleostomi</taxon>
        <taxon>Archelosauria</taxon>
        <taxon>Archosauria</taxon>
        <taxon>Dinosauria</taxon>
        <taxon>Saurischia</taxon>
        <taxon>Theropoda</taxon>
        <taxon>Coelurosauria</taxon>
        <taxon>Aves</taxon>
        <taxon>Neognathae</taxon>
        <taxon>Neoaves</taxon>
        <taxon>Charadriiformes</taxon>
        <taxon>Turnicidae</taxon>
        <taxon>Turnix</taxon>
    </lineage>
</organism>
<dbReference type="EMBL" id="VZTY01000483">
    <property type="protein sequence ID" value="NXU47257.1"/>
    <property type="molecule type" value="Genomic_DNA"/>
</dbReference>
<dbReference type="GO" id="GO:0000145">
    <property type="term" value="C:exocyst"/>
    <property type="evidence" value="ECO:0007669"/>
    <property type="project" value="InterPro"/>
</dbReference>
<feature type="non-terminal residue" evidence="1">
    <location>
        <position position="81"/>
    </location>
</feature>
<comment type="caution">
    <text evidence="1">The sequence shown here is derived from an EMBL/GenBank/DDBJ whole genome shotgun (WGS) entry which is preliminary data.</text>
</comment>
<dbReference type="Proteomes" id="UP000582182">
    <property type="component" value="Unassembled WGS sequence"/>
</dbReference>
<dbReference type="GO" id="GO:0000149">
    <property type="term" value="F:SNARE binding"/>
    <property type="evidence" value="ECO:0007669"/>
    <property type="project" value="TreeGrafter"/>
</dbReference>
<protein>
    <submittedName>
        <fullName evidence="1">TNAP2 protein</fullName>
    </submittedName>
</protein>
<dbReference type="PANTHER" id="PTHR21292">
    <property type="entry name" value="EXOCYST COMPLEX COMPONENT SEC6-RELATED"/>
    <property type="match status" value="1"/>
</dbReference>
<reference evidence="1 2" key="1">
    <citation type="submission" date="2019-09" db="EMBL/GenBank/DDBJ databases">
        <title>Bird 10,000 Genomes (B10K) Project - Family phase.</title>
        <authorList>
            <person name="Zhang G."/>
        </authorList>
    </citation>
    <scope>NUCLEOTIDE SEQUENCE [LARGE SCALE GENOMIC DNA]</scope>
    <source>
        <strain evidence="1">B10K-DU-029-46</strain>
    </source>
</reference>
<dbReference type="Pfam" id="PF06046">
    <property type="entry name" value="Sec6"/>
    <property type="match status" value="1"/>
</dbReference>
<feature type="non-terminal residue" evidence="1">
    <location>
        <position position="1"/>
    </location>
</feature>
<dbReference type="PANTHER" id="PTHR21292:SF7">
    <property type="entry name" value="EXOCYST COMPLEX COMPONENT 3-LIKE 2"/>
    <property type="match status" value="1"/>
</dbReference>
<accession>A0A7L3KZS9</accession>
<dbReference type="OrthoDB" id="9948828at2759"/>
<keyword evidence="2" id="KW-1185">Reference proteome</keyword>
<dbReference type="GO" id="GO:0051601">
    <property type="term" value="P:exocyst localization"/>
    <property type="evidence" value="ECO:0007669"/>
    <property type="project" value="TreeGrafter"/>
</dbReference>
<name>A0A7L3KZS9_9CHAR</name>
<proteinExistence type="predicted"/>
<dbReference type="AlphaFoldDB" id="A0A7L3KZS9"/>
<evidence type="ECO:0000313" key="1">
    <source>
        <dbReference type="EMBL" id="NXU47257.1"/>
    </source>
</evidence>
<dbReference type="InterPro" id="IPR010326">
    <property type="entry name" value="EXOC3/Sec6"/>
</dbReference>
<gene>
    <name evidence="1" type="primary">Tnfaip2_0</name>
    <name evidence="1" type="ORF">TURVEL_R14015</name>
</gene>